<evidence type="ECO:0000313" key="6">
    <source>
        <dbReference type="Proteomes" id="UP000198510"/>
    </source>
</evidence>
<dbReference type="InterPro" id="IPR017853">
    <property type="entry name" value="GH"/>
</dbReference>
<evidence type="ECO:0000256" key="2">
    <source>
        <dbReference type="ARBA" id="ARBA00022801"/>
    </source>
</evidence>
<comment type="similarity">
    <text evidence="1">Belongs to the glycosyl hydrolase 13 family.</text>
</comment>
<dbReference type="Pfam" id="PF00128">
    <property type="entry name" value="Alpha-amylase"/>
    <property type="match status" value="1"/>
</dbReference>
<dbReference type="EMBL" id="FNFO01000003">
    <property type="protein sequence ID" value="SDK61355.1"/>
    <property type="molecule type" value="Genomic_DNA"/>
</dbReference>
<dbReference type="Pfam" id="PF16657">
    <property type="entry name" value="Malt_amylase_C"/>
    <property type="match status" value="1"/>
</dbReference>
<keyword evidence="3" id="KW-0326">Glycosidase</keyword>
<feature type="domain" description="Glycosyl hydrolase family 13 catalytic" evidence="4">
    <location>
        <begin position="20"/>
        <end position="424"/>
    </location>
</feature>
<dbReference type="OrthoDB" id="9806009at2"/>
<gene>
    <name evidence="5" type="ORF">SAMN05421823_10367</name>
</gene>
<dbReference type="NCBIfam" id="NF008183">
    <property type="entry name" value="PRK10933.1"/>
    <property type="match status" value="1"/>
</dbReference>
<dbReference type="SMART" id="SM00642">
    <property type="entry name" value="Aamy"/>
    <property type="match status" value="1"/>
</dbReference>
<dbReference type="InterPro" id="IPR032091">
    <property type="entry name" value="Malt_amylase-like_C"/>
</dbReference>
<dbReference type="Gene3D" id="3.90.400.10">
    <property type="entry name" value="Oligo-1,6-glucosidase, Domain 2"/>
    <property type="match status" value="1"/>
</dbReference>
<dbReference type="InterPro" id="IPR006047">
    <property type="entry name" value="GH13_cat_dom"/>
</dbReference>
<dbReference type="SUPFAM" id="SSF51445">
    <property type="entry name" value="(Trans)glycosidases"/>
    <property type="match status" value="1"/>
</dbReference>
<dbReference type="GO" id="GO:0004556">
    <property type="term" value="F:alpha-amylase activity"/>
    <property type="evidence" value="ECO:0007669"/>
    <property type="project" value="TreeGrafter"/>
</dbReference>
<name>A0A1G9DBY1_9BACT</name>
<keyword evidence="6" id="KW-1185">Reference proteome</keyword>
<dbReference type="PANTHER" id="PTHR10357:SF179">
    <property type="entry name" value="NEUTRAL AND BASIC AMINO ACID TRANSPORT PROTEIN RBAT"/>
    <property type="match status" value="1"/>
</dbReference>
<dbReference type="InterPro" id="IPR045857">
    <property type="entry name" value="O16G_dom_2"/>
</dbReference>
<dbReference type="InterPro" id="IPR013780">
    <property type="entry name" value="Glyco_hydro_b"/>
</dbReference>
<organism evidence="5 6">
    <name type="scientific">Catalinimonas alkaloidigena</name>
    <dbReference type="NCBI Taxonomy" id="1075417"/>
    <lineage>
        <taxon>Bacteria</taxon>
        <taxon>Pseudomonadati</taxon>
        <taxon>Bacteroidota</taxon>
        <taxon>Cytophagia</taxon>
        <taxon>Cytophagales</taxon>
        <taxon>Catalimonadaceae</taxon>
        <taxon>Catalinimonas</taxon>
    </lineage>
</organism>
<evidence type="ECO:0000313" key="5">
    <source>
        <dbReference type="EMBL" id="SDK61355.1"/>
    </source>
</evidence>
<keyword evidence="2" id="KW-0378">Hydrolase</keyword>
<dbReference type="CDD" id="cd11333">
    <property type="entry name" value="AmyAc_SI_OligoGlu_DGase"/>
    <property type="match status" value="1"/>
</dbReference>
<proteinExistence type="inferred from homology"/>
<evidence type="ECO:0000259" key="4">
    <source>
        <dbReference type="SMART" id="SM00642"/>
    </source>
</evidence>
<dbReference type="STRING" id="1075417.SAMN05421823_10367"/>
<dbReference type="Gene3D" id="3.20.20.80">
    <property type="entry name" value="Glycosidases"/>
    <property type="match status" value="1"/>
</dbReference>
<dbReference type="FunFam" id="2.60.40.1180:FF:000007">
    <property type="entry name" value="Sucrose isomerase"/>
    <property type="match status" value="1"/>
</dbReference>
<evidence type="ECO:0000256" key="1">
    <source>
        <dbReference type="ARBA" id="ARBA00008061"/>
    </source>
</evidence>
<dbReference type="SUPFAM" id="SSF51011">
    <property type="entry name" value="Glycosyl hydrolase domain"/>
    <property type="match status" value="1"/>
</dbReference>
<evidence type="ECO:0000256" key="3">
    <source>
        <dbReference type="ARBA" id="ARBA00023295"/>
    </source>
</evidence>
<dbReference type="GO" id="GO:0009313">
    <property type="term" value="P:oligosaccharide catabolic process"/>
    <property type="evidence" value="ECO:0007669"/>
    <property type="project" value="TreeGrafter"/>
</dbReference>
<dbReference type="FunFam" id="3.90.400.10:FF:000002">
    <property type="entry name" value="Sucrose isomerase"/>
    <property type="match status" value="1"/>
</dbReference>
<sequence length="564" mass="65985">MASPTQPRHPAWWKESVIYQIYPRSFKDSNGDGIGDLRGILEKLDYLQDLGIDLIWLCPIYRSPNDDNGYDIADYEAIMEEFGTMDDFDALLAEAKRRNIGILMDLVVNHSSDEHRWFQEARRSKDNPYRDFYIWRTSHDGTVPNNWESLFGGSAWELTPETGEYYLHQFSIKQPDLNWEHEPLRQEVYRMMRFWLDKGIAGFRMDVIPLISKKVGLPNRPDDFHEGWLRWYANGPRLHEFLQEMHREVLQHYDICTVGEAPGVTSQEARLYVEEDRKELDMIFQFDHFNIDRQPGSMYDRRPWTLRAFKQIFRHWDEALAAQGWNSIYLGNHDLPRIVSRFGSDDPAYREVSAKMLATLLLTLRGTPYIYNGDEIGMTNVHFAAIDDYRDISARNMWQLRRAAGVPEADLLAALHDFSRDNARTPMQWDDSPHGGFSTAEATWIDVNPNYREINVAQAQANPDSVLNHYKKLIRLRRQHSVLVYGEYEIIDEENEQVYAYLRKDAQECLLIMLNFTPKELRFSLPESVQFTKSETLITNYQAVTLSERTVTLLPFAAVIFKLT</sequence>
<dbReference type="AlphaFoldDB" id="A0A1G9DBY1"/>
<dbReference type="RefSeq" id="WP_089680934.1">
    <property type="nucleotide sequence ID" value="NZ_FNFO01000003.1"/>
</dbReference>
<dbReference type="Proteomes" id="UP000198510">
    <property type="component" value="Unassembled WGS sequence"/>
</dbReference>
<reference evidence="5 6" key="1">
    <citation type="submission" date="2016-10" db="EMBL/GenBank/DDBJ databases">
        <authorList>
            <person name="de Groot N.N."/>
        </authorList>
    </citation>
    <scope>NUCLEOTIDE SEQUENCE [LARGE SCALE GENOMIC DNA]</scope>
    <source>
        <strain evidence="5 6">DSM 25186</strain>
    </source>
</reference>
<protein>
    <submittedName>
        <fullName evidence="5">Oligo-1,6-glucosidase</fullName>
    </submittedName>
</protein>
<dbReference type="FunFam" id="3.20.20.80:FF:000064">
    <property type="entry name" value="Oligo-1,6-glucosidase"/>
    <property type="match status" value="2"/>
</dbReference>
<dbReference type="PANTHER" id="PTHR10357">
    <property type="entry name" value="ALPHA-AMYLASE FAMILY MEMBER"/>
    <property type="match status" value="1"/>
</dbReference>
<accession>A0A1G9DBY1</accession>
<dbReference type="Gene3D" id="2.60.40.1180">
    <property type="entry name" value="Golgi alpha-mannosidase II"/>
    <property type="match status" value="1"/>
</dbReference>